<dbReference type="GO" id="GO:0001664">
    <property type="term" value="F:G protein-coupled receptor binding"/>
    <property type="evidence" value="ECO:0007669"/>
    <property type="project" value="InterPro"/>
</dbReference>
<feature type="region of interest" description="Disordered" evidence="6">
    <location>
        <begin position="44"/>
        <end position="74"/>
    </location>
</feature>
<dbReference type="InterPro" id="IPR013297">
    <property type="entry name" value="Neuropept_BW_pre"/>
</dbReference>
<organism evidence="8 9">
    <name type="scientific">Atrichornis clamosus</name>
    <dbReference type="NCBI Taxonomy" id="449594"/>
    <lineage>
        <taxon>Eukaryota</taxon>
        <taxon>Metazoa</taxon>
        <taxon>Chordata</taxon>
        <taxon>Craniata</taxon>
        <taxon>Vertebrata</taxon>
        <taxon>Euteleostomi</taxon>
        <taxon>Archelosauria</taxon>
        <taxon>Archosauria</taxon>
        <taxon>Dinosauria</taxon>
        <taxon>Saurischia</taxon>
        <taxon>Theropoda</taxon>
        <taxon>Coelurosauria</taxon>
        <taxon>Aves</taxon>
        <taxon>Neognathae</taxon>
        <taxon>Neoaves</taxon>
        <taxon>Telluraves</taxon>
        <taxon>Australaves</taxon>
        <taxon>Passeriformes</taxon>
        <taxon>Menuridae</taxon>
        <taxon>Atrichornis</taxon>
    </lineage>
</organism>
<proteinExistence type="inferred from homology"/>
<dbReference type="Pfam" id="PF15180">
    <property type="entry name" value="NPBW"/>
    <property type="match status" value="1"/>
</dbReference>
<gene>
    <name evidence="8" type="primary">Npb</name>
    <name evidence="8" type="ORF">ATRCLA_R03743</name>
</gene>
<dbReference type="GO" id="GO:0005576">
    <property type="term" value="C:extracellular region"/>
    <property type="evidence" value="ECO:0007669"/>
    <property type="project" value="UniProtKB-SubCell"/>
</dbReference>
<evidence type="ECO:0000256" key="1">
    <source>
        <dbReference type="ARBA" id="ARBA00004613"/>
    </source>
</evidence>
<evidence type="ECO:0000256" key="7">
    <source>
        <dbReference type="SAM" id="SignalP"/>
    </source>
</evidence>
<keyword evidence="3" id="KW-0964">Secreted</keyword>
<feature type="non-terminal residue" evidence="8">
    <location>
        <position position="124"/>
    </location>
</feature>
<dbReference type="AlphaFoldDB" id="A0A852PDG1"/>
<keyword evidence="9" id="KW-1185">Reference proteome</keyword>
<comment type="similarity">
    <text evidence="2">Belongs to the neuropeptide B/W family.</text>
</comment>
<name>A0A852PDG1_9PASS</name>
<sequence>MHAVRWLRLALALLVLCCAVEPWYLQAARPHHYSVGKASGLLSGLHHPPHTRRSNADGSAELNPAVPLPGSAHPPSGLRIAVSAVCGGDGHQPRSCRALLGTPGALQCKADVTVSLDPMECADA</sequence>
<reference evidence="8" key="1">
    <citation type="submission" date="2020-02" db="EMBL/GenBank/DDBJ databases">
        <title>Bird 10,000 Genomes (B10K) Project - Family phase.</title>
        <authorList>
            <person name="Zhang G."/>
        </authorList>
    </citation>
    <scope>NUCLEOTIDE SEQUENCE</scope>
    <source>
        <strain evidence="8">B10K-DU-029-61</strain>
        <tissue evidence="8">Blood</tissue>
    </source>
</reference>
<evidence type="ECO:0000256" key="5">
    <source>
        <dbReference type="ARBA" id="ARBA00022729"/>
    </source>
</evidence>
<keyword evidence="4" id="KW-0165">Cleavage on pair of basic residues</keyword>
<evidence type="ECO:0000313" key="9">
    <source>
        <dbReference type="Proteomes" id="UP000658642"/>
    </source>
</evidence>
<evidence type="ECO:0000313" key="8">
    <source>
        <dbReference type="EMBL" id="NXY25434.1"/>
    </source>
</evidence>
<comment type="subcellular location">
    <subcellularLocation>
        <location evidence="1">Secreted</location>
    </subcellularLocation>
</comment>
<evidence type="ECO:0000256" key="3">
    <source>
        <dbReference type="ARBA" id="ARBA00022525"/>
    </source>
</evidence>
<dbReference type="PANTHER" id="PTHR28553:SF1">
    <property type="entry name" value="NEUROPEPTIDE B"/>
    <property type="match status" value="1"/>
</dbReference>
<dbReference type="GO" id="GO:0007186">
    <property type="term" value="P:G protein-coupled receptor signaling pathway"/>
    <property type="evidence" value="ECO:0007669"/>
    <property type="project" value="TreeGrafter"/>
</dbReference>
<dbReference type="GO" id="GO:0007631">
    <property type="term" value="P:feeding behavior"/>
    <property type="evidence" value="ECO:0007669"/>
    <property type="project" value="TreeGrafter"/>
</dbReference>
<evidence type="ECO:0000256" key="6">
    <source>
        <dbReference type="SAM" id="MobiDB-lite"/>
    </source>
</evidence>
<dbReference type="Proteomes" id="UP000658642">
    <property type="component" value="Unassembled WGS sequence"/>
</dbReference>
<dbReference type="PANTHER" id="PTHR28553">
    <property type="entry name" value="NEUROPEPTIDE B"/>
    <property type="match status" value="1"/>
</dbReference>
<keyword evidence="5 7" id="KW-0732">Signal</keyword>
<evidence type="ECO:0000256" key="4">
    <source>
        <dbReference type="ARBA" id="ARBA00022685"/>
    </source>
</evidence>
<dbReference type="EMBL" id="WBMZ01015835">
    <property type="protein sequence ID" value="NXY25434.1"/>
    <property type="molecule type" value="Genomic_DNA"/>
</dbReference>
<dbReference type="PRINTS" id="PR01888">
    <property type="entry name" value="NROPEPTIDEBW"/>
</dbReference>
<protein>
    <submittedName>
        <fullName evidence="8">NPB protein</fullName>
    </submittedName>
</protein>
<feature type="signal peptide" evidence="7">
    <location>
        <begin position="1"/>
        <end position="22"/>
    </location>
</feature>
<dbReference type="OrthoDB" id="9942334at2759"/>
<comment type="caution">
    <text evidence="8">The sequence shown here is derived from an EMBL/GenBank/DDBJ whole genome shotgun (WGS) entry which is preliminary data.</text>
</comment>
<feature type="non-terminal residue" evidence="8">
    <location>
        <position position="1"/>
    </location>
</feature>
<accession>A0A852PDG1</accession>
<feature type="chain" id="PRO_5032523673" evidence="7">
    <location>
        <begin position="23"/>
        <end position="124"/>
    </location>
</feature>
<evidence type="ECO:0000256" key="2">
    <source>
        <dbReference type="ARBA" id="ARBA00005292"/>
    </source>
</evidence>